<organism evidence="9 10">
    <name type="scientific">Catenulispora pinistramenti</name>
    <dbReference type="NCBI Taxonomy" id="2705254"/>
    <lineage>
        <taxon>Bacteria</taxon>
        <taxon>Bacillati</taxon>
        <taxon>Actinomycetota</taxon>
        <taxon>Actinomycetes</taxon>
        <taxon>Catenulisporales</taxon>
        <taxon>Catenulisporaceae</taxon>
        <taxon>Catenulispora</taxon>
    </lineage>
</organism>
<evidence type="ECO:0000259" key="8">
    <source>
        <dbReference type="PROSITE" id="PS50011"/>
    </source>
</evidence>
<protein>
    <recommendedName>
        <fullName evidence="1">non-specific serine/threonine protein kinase</fullName>
        <ecNumber evidence="1">2.7.11.1</ecNumber>
    </recommendedName>
</protein>
<evidence type="ECO:0000313" key="9">
    <source>
        <dbReference type="EMBL" id="MBS2552066.1"/>
    </source>
</evidence>
<evidence type="ECO:0000256" key="4">
    <source>
        <dbReference type="ARBA" id="ARBA00022741"/>
    </source>
</evidence>
<dbReference type="InterPro" id="IPR008271">
    <property type="entry name" value="Ser/Thr_kinase_AS"/>
</dbReference>
<dbReference type="PANTHER" id="PTHR43289:SF6">
    <property type="entry name" value="SERINE_THREONINE-PROTEIN KINASE NEKL-3"/>
    <property type="match status" value="1"/>
</dbReference>
<dbReference type="Gene3D" id="3.30.200.20">
    <property type="entry name" value="Phosphorylase Kinase, domain 1"/>
    <property type="match status" value="1"/>
</dbReference>
<name>A0ABS5L167_9ACTN</name>
<sequence>MGVHKELGGSQPVQQIGSGRYLLVREIASGGMGRVWEGRDSQLGRAVAIKELSLDSIAAVDHAEFLERAVQEGRNAAALSDHPNIVTIYDVVVEGGSPWTVMQFVRGRSLGELLKAGPPPVEVVASMAGQMLSAIRHVHNAGIVHRDIKPHNIMINESDGRALLTDFGISKNKRDVSLTHTGFIIGSAPYMAPERQLGQSGDPASDLFSLGVTLFEALEGYKPFGGDSETGTVTGVLTSPLPQMRRGGRLIPLVYALTEKDPRSRPTAEQAIGLLNGASVNPGPAPFHQDLITAGAAPIASVGTALNSGVFVPGDTFRGPGAGRRNNNKGLLVAGSVAAVVLAGIIGGAYTYSSHASAAGSTGGTSPTGVASSTNGISTTGGPSTGSSSSSDNSTTGSTTGGGLGGTDPGCQAAMSDVDSGSQGLSSAVGNPSDAINALKAIGTKLDTDSTKSTNPAAAAAIKKVGDDYIAMGNAAGSGSQPDINAIQADATAMGSVCGG</sequence>
<feature type="compositionally biased region" description="Polar residues" evidence="7">
    <location>
        <begin position="419"/>
        <end position="429"/>
    </location>
</feature>
<dbReference type="Proteomes" id="UP000730482">
    <property type="component" value="Unassembled WGS sequence"/>
</dbReference>
<evidence type="ECO:0000256" key="3">
    <source>
        <dbReference type="ARBA" id="ARBA00022679"/>
    </source>
</evidence>
<proteinExistence type="predicted"/>
<dbReference type="PANTHER" id="PTHR43289">
    <property type="entry name" value="MITOGEN-ACTIVATED PROTEIN KINASE KINASE KINASE 20-RELATED"/>
    <property type="match status" value="1"/>
</dbReference>
<dbReference type="SMART" id="SM00220">
    <property type="entry name" value="S_TKc"/>
    <property type="match status" value="1"/>
</dbReference>
<keyword evidence="6" id="KW-0067">ATP-binding</keyword>
<evidence type="ECO:0000256" key="6">
    <source>
        <dbReference type="ARBA" id="ARBA00022840"/>
    </source>
</evidence>
<reference evidence="9 10" key="1">
    <citation type="submission" date="2020-02" db="EMBL/GenBank/DDBJ databases">
        <title>Acidophilic actinobacteria isolated from forest soil.</title>
        <authorList>
            <person name="Golinska P."/>
        </authorList>
    </citation>
    <scope>NUCLEOTIDE SEQUENCE [LARGE SCALE GENOMIC DNA]</scope>
    <source>
        <strain evidence="9 10">NL8</strain>
    </source>
</reference>
<keyword evidence="3" id="KW-0808">Transferase</keyword>
<evidence type="ECO:0000256" key="2">
    <source>
        <dbReference type="ARBA" id="ARBA00022527"/>
    </source>
</evidence>
<keyword evidence="4" id="KW-0547">Nucleotide-binding</keyword>
<dbReference type="InterPro" id="IPR011009">
    <property type="entry name" value="Kinase-like_dom_sf"/>
</dbReference>
<dbReference type="RefSeq" id="WP_212017298.1">
    <property type="nucleotide sequence ID" value="NZ_JAAFYZ010000169.1"/>
</dbReference>
<feature type="domain" description="Protein kinase" evidence="8">
    <location>
        <begin position="21"/>
        <end position="291"/>
    </location>
</feature>
<dbReference type="EMBL" id="JAAFYZ010000169">
    <property type="protein sequence ID" value="MBS2552066.1"/>
    <property type="molecule type" value="Genomic_DNA"/>
</dbReference>
<dbReference type="PROSITE" id="PS00108">
    <property type="entry name" value="PROTEIN_KINASE_ST"/>
    <property type="match status" value="1"/>
</dbReference>
<accession>A0ABS5L167</accession>
<gene>
    <name evidence="9" type="ORF">KGQ19_34905</name>
</gene>
<dbReference type="EC" id="2.7.11.1" evidence="1"/>
<dbReference type="PROSITE" id="PS50011">
    <property type="entry name" value="PROTEIN_KINASE_DOM"/>
    <property type="match status" value="1"/>
</dbReference>
<dbReference type="Pfam" id="PF00069">
    <property type="entry name" value="Pkinase"/>
    <property type="match status" value="1"/>
</dbReference>
<evidence type="ECO:0000313" key="10">
    <source>
        <dbReference type="Proteomes" id="UP000730482"/>
    </source>
</evidence>
<keyword evidence="5 9" id="KW-0418">Kinase</keyword>
<dbReference type="SUPFAM" id="SSF56112">
    <property type="entry name" value="Protein kinase-like (PK-like)"/>
    <property type="match status" value="1"/>
</dbReference>
<keyword evidence="10" id="KW-1185">Reference proteome</keyword>
<evidence type="ECO:0000256" key="1">
    <source>
        <dbReference type="ARBA" id="ARBA00012513"/>
    </source>
</evidence>
<comment type="caution">
    <text evidence="9">The sequence shown here is derived from an EMBL/GenBank/DDBJ whole genome shotgun (WGS) entry which is preliminary data.</text>
</comment>
<dbReference type="Gene3D" id="1.10.510.10">
    <property type="entry name" value="Transferase(Phosphotransferase) domain 1"/>
    <property type="match status" value="1"/>
</dbReference>
<dbReference type="InterPro" id="IPR000719">
    <property type="entry name" value="Prot_kinase_dom"/>
</dbReference>
<evidence type="ECO:0000256" key="7">
    <source>
        <dbReference type="SAM" id="MobiDB-lite"/>
    </source>
</evidence>
<dbReference type="GO" id="GO:0004674">
    <property type="term" value="F:protein serine/threonine kinase activity"/>
    <property type="evidence" value="ECO:0007669"/>
    <property type="project" value="UniProtKB-KW"/>
</dbReference>
<feature type="region of interest" description="Disordered" evidence="7">
    <location>
        <begin position="356"/>
        <end position="429"/>
    </location>
</feature>
<keyword evidence="2 9" id="KW-0723">Serine/threonine-protein kinase</keyword>
<feature type="compositionally biased region" description="Low complexity" evidence="7">
    <location>
        <begin position="356"/>
        <end position="398"/>
    </location>
</feature>
<feature type="compositionally biased region" description="Gly residues" evidence="7">
    <location>
        <begin position="399"/>
        <end position="408"/>
    </location>
</feature>
<dbReference type="CDD" id="cd14014">
    <property type="entry name" value="STKc_PknB_like"/>
    <property type="match status" value="1"/>
</dbReference>
<evidence type="ECO:0000256" key="5">
    <source>
        <dbReference type="ARBA" id="ARBA00022777"/>
    </source>
</evidence>